<dbReference type="PANTHER" id="PTHR10773:SF19">
    <property type="match status" value="1"/>
</dbReference>
<sequence>MWDHPTNVAKYKGTKMEQRSMKSEKRKPCLYNSTFFVKNLGGAYCYVWTELDSKRGANEIGTCAKQFIKMQVKKGKKKIVIWSDNCGRQNRNKFLMSMYHKLVQETPNLELTQHCYLETGHMQIIQQIFSDLIFGDFAEDSYNAKTMKPRNRLPIEKDLNKMSVHLSMWSEQSIDSSHGDCKRSSKRESGQICIP</sequence>
<feature type="region of interest" description="Disordered" evidence="1">
    <location>
        <begin position="174"/>
        <end position="195"/>
    </location>
</feature>
<dbReference type="PANTHER" id="PTHR10773">
    <property type="entry name" value="DNA-DIRECTED RNA POLYMERASES I, II, AND III SUBUNIT RPABC2"/>
    <property type="match status" value="1"/>
</dbReference>
<organism evidence="3 4">
    <name type="scientific">Romanomermis culicivorax</name>
    <name type="common">Nematode worm</name>
    <dbReference type="NCBI Taxonomy" id="13658"/>
    <lineage>
        <taxon>Eukaryota</taxon>
        <taxon>Metazoa</taxon>
        <taxon>Ecdysozoa</taxon>
        <taxon>Nematoda</taxon>
        <taxon>Enoplea</taxon>
        <taxon>Dorylaimia</taxon>
        <taxon>Mermithida</taxon>
        <taxon>Mermithoidea</taxon>
        <taxon>Mermithidae</taxon>
        <taxon>Romanomermis</taxon>
    </lineage>
</organism>
<dbReference type="Pfam" id="PF25273">
    <property type="entry name" value="DUF7869"/>
    <property type="match status" value="1"/>
</dbReference>
<dbReference type="AlphaFoldDB" id="A0A915KLF4"/>
<dbReference type="InterPro" id="IPR057191">
    <property type="entry name" value="DUF7869"/>
</dbReference>
<feature type="compositionally biased region" description="Basic and acidic residues" evidence="1">
    <location>
        <begin position="177"/>
        <end position="189"/>
    </location>
</feature>
<evidence type="ECO:0000259" key="2">
    <source>
        <dbReference type="Pfam" id="PF25273"/>
    </source>
</evidence>
<reference evidence="4" key="1">
    <citation type="submission" date="2022-11" db="UniProtKB">
        <authorList>
            <consortium name="WormBaseParasite"/>
        </authorList>
    </citation>
    <scope>IDENTIFICATION</scope>
</reference>
<dbReference type="Proteomes" id="UP000887565">
    <property type="component" value="Unplaced"/>
</dbReference>
<accession>A0A915KLF4</accession>
<dbReference type="WBParaSite" id="nRc.2.0.1.t39601-RA">
    <property type="protein sequence ID" value="nRc.2.0.1.t39601-RA"/>
    <property type="gene ID" value="nRc.2.0.1.g39601"/>
</dbReference>
<evidence type="ECO:0000313" key="3">
    <source>
        <dbReference type="Proteomes" id="UP000887565"/>
    </source>
</evidence>
<name>A0A915KLF4_ROMCU</name>
<feature type="domain" description="DUF7869" evidence="2">
    <location>
        <begin position="43"/>
        <end position="131"/>
    </location>
</feature>
<keyword evidence="3" id="KW-1185">Reference proteome</keyword>
<proteinExistence type="predicted"/>
<protein>
    <submittedName>
        <fullName evidence="4">PiggyBac transposable element-derived protein domain-containing protein</fullName>
    </submittedName>
</protein>
<evidence type="ECO:0000313" key="4">
    <source>
        <dbReference type="WBParaSite" id="nRc.2.0.1.t39601-RA"/>
    </source>
</evidence>
<evidence type="ECO:0000256" key="1">
    <source>
        <dbReference type="SAM" id="MobiDB-lite"/>
    </source>
</evidence>